<dbReference type="CDD" id="cd01670">
    <property type="entry name" value="Death"/>
    <property type="match status" value="1"/>
</dbReference>
<dbReference type="OrthoDB" id="10257415at2759"/>
<accession>A0A034VHD5</accession>
<feature type="region of interest" description="Disordered" evidence="1">
    <location>
        <begin position="412"/>
        <end position="452"/>
    </location>
</feature>
<feature type="region of interest" description="Disordered" evidence="1">
    <location>
        <begin position="563"/>
        <end position="617"/>
    </location>
</feature>
<dbReference type="GO" id="GO:0006406">
    <property type="term" value="P:mRNA export from nucleus"/>
    <property type="evidence" value="ECO:0007669"/>
    <property type="project" value="TreeGrafter"/>
</dbReference>
<dbReference type="Pfam" id="PF00531">
    <property type="entry name" value="Death"/>
    <property type="match status" value="1"/>
</dbReference>
<dbReference type="GO" id="GO:0000445">
    <property type="term" value="C:THO complex part of transcription export complex"/>
    <property type="evidence" value="ECO:0007669"/>
    <property type="project" value="TreeGrafter"/>
</dbReference>
<dbReference type="Pfam" id="PF11957">
    <property type="entry name" value="efThoc1"/>
    <property type="match status" value="1"/>
</dbReference>
<dbReference type="SUPFAM" id="SSF47986">
    <property type="entry name" value="DEATH domain"/>
    <property type="match status" value="1"/>
</dbReference>
<evidence type="ECO:0000313" key="3">
    <source>
        <dbReference type="EMBL" id="JAC41924.1"/>
    </source>
</evidence>
<gene>
    <name evidence="3" type="primary">THOC1</name>
</gene>
<name>A0A034VHD5_BACDO</name>
<organism evidence="3">
    <name type="scientific">Bactrocera dorsalis</name>
    <name type="common">Oriental fruit fly</name>
    <name type="synonym">Dacus dorsalis</name>
    <dbReference type="NCBI Taxonomy" id="27457"/>
    <lineage>
        <taxon>Eukaryota</taxon>
        <taxon>Metazoa</taxon>
        <taxon>Ecdysozoa</taxon>
        <taxon>Arthropoda</taxon>
        <taxon>Hexapoda</taxon>
        <taxon>Insecta</taxon>
        <taxon>Pterygota</taxon>
        <taxon>Neoptera</taxon>
        <taxon>Endopterygota</taxon>
        <taxon>Diptera</taxon>
        <taxon>Brachycera</taxon>
        <taxon>Muscomorpha</taxon>
        <taxon>Tephritoidea</taxon>
        <taxon>Tephritidae</taxon>
        <taxon>Bactrocera</taxon>
        <taxon>Bactrocera</taxon>
    </lineage>
</organism>
<dbReference type="InterPro" id="IPR011029">
    <property type="entry name" value="DEATH-like_dom_sf"/>
</dbReference>
<feature type="compositionally biased region" description="Acidic residues" evidence="1">
    <location>
        <begin position="592"/>
        <end position="617"/>
    </location>
</feature>
<dbReference type="PANTHER" id="PTHR13265:SF0">
    <property type="entry name" value="HPR1"/>
    <property type="match status" value="1"/>
</dbReference>
<dbReference type="PROSITE" id="PS50017">
    <property type="entry name" value="DEATH_DOMAIN"/>
    <property type="match status" value="1"/>
</dbReference>
<dbReference type="GO" id="GO:0007165">
    <property type="term" value="P:signal transduction"/>
    <property type="evidence" value="ECO:0007669"/>
    <property type="project" value="InterPro"/>
</dbReference>
<proteinExistence type="predicted"/>
<feature type="compositionally biased region" description="Polar residues" evidence="1">
    <location>
        <begin position="563"/>
        <end position="591"/>
    </location>
</feature>
<reference evidence="3" key="1">
    <citation type="journal article" date="2014" name="BMC Genomics">
        <title>Characterizing the developmental transcriptome of the oriental fruit fly, Bactrocera dorsalis (Diptera: Tephritidae) through comparative genomic analysis with Drosophila melanogaster utilizing modENCODE datasets.</title>
        <authorList>
            <person name="Geib S.M."/>
            <person name="Calla B."/>
            <person name="Hall B."/>
            <person name="Hou S."/>
            <person name="Manoukis N.C."/>
        </authorList>
    </citation>
    <scope>NUCLEOTIDE SEQUENCE</scope>
    <source>
        <strain evidence="3">Punador</strain>
    </source>
</reference>
<dbReference type="CTD" id="40723"/>
<dbReference type="InterPro" id="IPR000488">
    <property type="entry name" value="Death_dom"/>
</dbReference>
<dbReference type="GeneID" id="105222803"/>
<dbReference type="PANTHER" id="PTHR13265">
    <property type="entry name" value="THO COMPLEX SUBUNIT 1"/>
    <property type="match status" value="1"/>
</dbReference>
<dbReference type="EMBL" id="GAKP01017028">
    <property type="protein sequence ID" value="JAC41924.1"/>
    <property type="molecule type" value="Transcribed_RNA"/>
</dbReference>
<dbReference type="AlphaFoldDB" id="A0A034VHD5"/>
<dbReference type="EMBL" id="GAKP01017024">
    <property type="protein sequence ID" value="JAC41928.1"/>
    <property type="molecule type" value="Transcribed_RNA"/>
</dbReference>
<dbReference type="RefSeq" id="XP_011198581.2">
    <property type="nucleotide sequence ID" value="XM_011200279.4"/>
</dbReference>
<protein>
    <submittedName>
        <fullName evidence="3">THO complex subunit 1</fullName>
    </submittedName>
</protein>
<dbReference type="KEGG" id="bdr:105222803"/>
<evidence type="ECO:0000256" key="1">
    <source>
        <dbReference type="SAM" id="MobiDB-lite"/>
    </source>
</evidence>
<dbReference type="Gene3D" id="1.10.533.10">
    <property type="entry name" value="Death Domain, Fas"/>
    <property type="match status" value="1"/>
</dbReference>
<evidence type="ECO:0000259" key="2">
    <source>
        <dbReference type="PROSITE" id="PS50017"/>
    </source>
</evidence>
<dbReference type="InterPro" id="IPR021861">
    <property type="entry name" value="THO_THOC1"/>
</dbReference>
<feature type="domain" description="Death" evidence="2">
    <location>
        <begin position="644"/>
        <end position="726"/>
    </location>
</feature>
<dbReference type="SMART" id="SM00005">
    <property type="entry name" value="DEATH"/>
    <property type="match status" value="1"/>
</dbReference>
<feature type="compositionally biased region" description="Basic and acidic residues" evidence="1">
    <location>
        <begin position="412"/>
        <end position="422"/>
    </location>
</feature>
<dbReference type="EMBL" id="GAKP01017026">
    <property type="protein sequence ID" value="JAC41926.1"/>
    <property type="molecule type" value="Transcribed_RNA"/>
</dbReference>
<sequence>MANTAVAQHRPLGFIGLHTEFTKALNEAFQKQDAQILRASYESFGANTDHDKKSPMDQAFREMLLFRLSDNVEQVGALVRLSVEAVRAEIVSVTIPVVLLGDIFDAVTLDKCEQIFSFVEEMVEVWKEDIFFSSCKNNILRMCNDLLRRLSRAQNTVFCGRILLFLSKFFPFSERSGLNIVSEFNLDNVTEYGVDGKDLDDCLEDTVEDIPIKIDYNLYCKFWSLQDFFRNPNQCYSKAQWKMFQAHAGTVLEAFDSFKLEEPRLSSAAEKSESALTAADYLENMKMELAADMTAEADDQKSSQTDHIVRQSDHFFAKFLTNPKLLTLQLSDSNFRRSVLVQFLILFQYLQLTVKFKTESNTLTTAQTDFIKETEGKVYKLLEETPPNGKRFARTVQHMLTREEMWNNWKNDGCKEFRKPDDTEPESSTNKDATNADAKPPAPKRAKRTLGDSLRDAHRSGKFFLGNDVLTRLWNYSPDNLQACKSEERNFLPQVETFLENPHEKNDPSFEWRALRLLARQSPHFFTFLNSPSYKIADYLEGVRRRLAKDRIDNAKAAMNANSTSLIGGNSSTESPNATENNSDQGSNNQETEGEPDADGVGEGENDGDGDGDGDAMLTEEDVQGELDKADDDRNAHTKPMTATAEQIEEIAPLIGDDWKKLGKKLGYTTDELLYFETEHPDRDGGCIAMLSNWFADDDDASLDNWAYMLEGLEINAAAKAVKALIDRLTAKEDKVELLSD</sequence>